<dbReference type="Pfam" id="PF00482">
    <property type="entry name" value="T2SSF"/>
    <property type="match status" value="1"/>
</dbReference>
<feature type="transmembrane region" description="Helical" evidence="7">
    <location>
        <begin position="92"/>
        <end position="125"/>
    </location>
</feature>
<evidence type="ECO:0000256" key="2">
    <source>
        <dbReference type="ARBA" id="ARBA00022475"/>
    </source>
</evidence>
<feature type="transmembrane region" description="Helical" evidence="7">
    <location>
        <begin position="251"/>
        <end position="269"/>
    </location>
</feature>
<dbReference type="OrthoDB" id="3748275at2"/>
<dbReference type="AlphaFoldDB" id="A0A5C4MXE7"/>
<comment type="caution">
    <text evidence="9">The sequence shown here is derived from an EMBL/GenBank/DDBJ whole genome shotgun (WGS) entry which is preliminary data.</text>
</comment>
<evidence type="ECO:0000256" key="6">
    <source>
        <dbReference type="SAM" id="MobiDB-lite"/>
    </source>
</evidence>
<comment type="subcellular location">
    <subcellularLocation>
        <location evidence="1">Cell membrane</location>
        <topology evidence="1">Multi-pass membrane protein</topology>
    </subcellularLocation>
</comment>
<feature type="transmembrane region" description="Helical" evidence="7">
    <location>
        <begin position="281"/>
        <end position="300"/>
    </location>
</feature>
<evidence type="ECO:0000256" key="1">
    <source>
        <dbReference type="ARBA" id="ARBA00004651"/>
    </source>
</evidence>
<name>A0A5C4MXE7_9ACTN</name>
<feature type="transmembrane region" description="Helical" evidence="7">
    <location>
        <begin position="37"/>
        <end position="59"/>
    </location>
</feature>
<reference evidence="9 11" key="1">
    <citation type="submission" date="2019-05" db="EMBL/GenBank/DDBJ databases">
        <title>Mumia sp. nov., isolated from the intestinal contents of plateau pika (Ochotona curzoniae) in the Qinghai-Tibet plateau of China.</title>
        <authorList>
            <person name="Tian Z."/>
        </authorList>
    </citation>
    <scope>NUCLEOTIDE SEQUENCE [LARGE SCALE GENOMIC DNA]</scope>
    <source>
        <strain evidence="11">527</strain>
        <strain evidence="9">Z527</strain>
    </source>
</reference>
<gene>
    <name evidence="10" type="ORF">FHE65_04545</name>
    <name evidence="9" type="ORF">FHE65_04910</name>
</gene>
<feature type="compositionally biased region" description="Basic residues" evidence="6">
    <location>
        <begin position="24"/>
        <end position="33"/>
    </location>
</feature>
<evidence type="ECO:0000256" key="7">
    <source>
        <dbReference type="SAM" id="Phobius"/>
    </source>
</evidence>
<feature type="region of interest" description="Disordered" evidence="6">
    <location>
        <begin position="1"/>
        <end position="37"/>
    </location>
</feature>
<proteinExistence type="predicted"/>
<dbReference type="EMBL" id="VDFR01000021">
    <property type="protein sequence ID" value="TNC49733.1"/>
    <property type="molecule type" value="Genomic_DNA"/>
</dbReference>
<evidence type="ECO:0000256" key="5">
    <source>
        <dbReference type="ARBA" id="ARBA00023136"/>
    </source>
</evidence>
<feature type="domain" description="Type II secretion system protein GspF" evidence="8">
    <location>
        <begin position="146"/>
        <end position="264"/>
    </location>
</feature>
<sequence length="309" mass="31364">MRDRRVVRDRRHHHPRSRAGTARRGARPSRSGRVRGGGVSTAATWALAAAALAGLAAWLGAGPVVEGRVVVVAGAAPTAASGSAVPRRTSRWVLAGGVVALLGRAGVSFTAVVVAAGVAVVVLWLRGRARRRREGRRLHGEIAAACEALASELASGTPASLAVGRVAVDFAVLAPVASQARLGGDVVTALRSASEPSGAEGLRDVAAAWAVSARTGASQAAVLDRVAETLREHDDLLREVDAALGSPRATARLLAVLPLFALALGWALGGDPFGFLLGGGLGSWCLVGGAALAVAGVVWVERLTESAAR</sequence>
<keyword evidence="3 7" id="KW-0812">Transmembrane</keyword>
<accession>A0A5C4MXE7</accession>
<keyword evidence="4 7" id="KW-1133">Transmembrane helix</keyword>
<evidence type="ECO:0000313" key="9">
    <source>
        <dbReference type="EMBL" id="TNC49733.1"/>
    </source>
</evidence>
<feature type="compositionally biased region" description="Basic residues" evidence="6">
    <location>
        <begin position="7"/>
        <end position="17"/>
    </location>
</feature>
<evidence type="ECO:0000256" key="3">
    <source>
        <dbReference type="ARBA" id="ARBA00022692"/>
    </source>
</evidence>
<dbReference type="InterPro" id="IPR018076">
    <property type="entry name" value="T2SS_GspF_dom"/>
</dbReference>
<dbReference type="GO" id="GO:0005886">
    <property type="term" value="C:plasma membrane"/>
    <property type="evidence" value="ECO:0007669"/>
    <property type="project" value="UniProtKB-SubCell"/>
</dbReference>
<dbReference type="PANTHER" id="PTHR35007">
    <property type="entry name" value="INTEGRAL MEMBRANE PROTEIN-RELATED"/>
    <property type="match status" value="1"/>
</dbReference>
<keyword evidence="2" id="KW-1003">Cell membrane</keyword>
<keyword evidence="5 7" id="KW-0472">Membrane</keyword>
<dbReference type="Proteomes" id="UP000306740">
    <property type="component" value="Unassembled WGS sequence"/>
</dbReference>
<protein>
    <recommendedName>
        <fullName evidence="8">Type II secretion system protein GspF domain-containing protein</fullName>
    </recommendedName>
</protein>
<evidence type="ECO:0000256" key="4">
    <source>
        <dbReference type="ARBA" id="ARBA00022989"/>
    </source>
</evidence>
<evidence type="ECO:0000259" key="8">
    <source>
        <dbReference type="Pfam" id="PF00482"/>
    </source>
</evidence>
<dbReference type="PANTHER" id="PTHR35007:SF4">
    <property type="entry name" value="CONSERVED TRANSMEMBRANE PROTEIN-RELATED"/>
    <property type="match status" value="1"/>
</dbReference>
<organism evidence="9 11">
    <name type="scientific">Mumia zhuanghuii</name>
    <dbReference type="NCBI Taxonomy" id="2585211"/>
    <lineage>
        <taxon>Bacteria</taxon>
        <taxon>Bacillati</taxon>
        <taxon>Actinomycetota</taxon>
        <taxon>Actinomycetes</taxon>
        <taxon>Propionibacteriales</taxon>
        <taxon>Nocardioidaceae</taxon>
        <taxon>Mumia</taxon>
    </lineage>
</organism>
<dbReference type="EMBL" id="VDFR01000020">
    <property type="protein sequence ID" value="TNC49962.1"/>
    <property type="molecule type" value="Genomic_DNA"/>
</dbReference>
<evidence type="ECO:0000313" key="10">
    <source>
        <dbReference type="EMBL" id="TNC49962.1"/>
    </source>
</evidence>
<evidence type="ECO:0000313" key="11">
    <source>
        <dbReference type="Proteomes" id="UP000306740"/>
    </source>
</evidence>